<organism evidence="2 3">
    <name type="scientific">Aureliella helgolandensis</name>
    <dbReference type="NCBI Taxonomy" id="2527968"/>
    <lineage>
        <taxon>Bacteria</taxon>
        <taxon>Pseudomonadati</taxon>
        <taxon>Planctomycetota</taxon>
        <taxon>Planctomycetia</taxon>
        <taxon>Pirellulales</taxon>
        <taxon>Pirellulaceae</taxon>
        <taxon>Aureliella</taxon>
    </lineage>
</organism>
<dbReference type="Proteomes" id="UP000318017">
    <property type="component" value="Chromosome"/>
</dbReference>
<reference evidence="2 3" key="1">
    <citation type="submission" date="2019-02" db="EMBL/GenBank/DDBJ databases">
        <title>Deep-cultivation of Planctomycetes and their phenomic and genomic characterization uncovers novel biology.</title>
        <authorList>
            <person name="Wiegand S."/>
            <person name="Jogler M."/>
            <person name="Boedeker C."/>
            <person name="Pinto D."/>
            <person name="Vollmers J."/>
            <person name="Rivas-Marin E."/>
            <person name="Kohn T."/>
            <person name="Peeters S.H."/>
            <person name="Heuer A."/>
            <person name="Rast P."/>
            <person name="Oberbeckmann S."/>
            <person name="Bunk B."/>
            <person name="Jeske O."/>
            <person name="Meyerdierks A."/>
            <person name="Storesund J.E."/>
            <person name="Kallscheuer N."/>
            <person name="Luecker S."/>
            <person name="Lage O.M."/>
            <person name="Pohl T."/>
            <person name="Merkel B.J."/>
            <person name="Hornburger P."/>
            <person name="Mueller R.-W."/>
            <person name="Bruemmer F."/>
            <person name="Labrenz M."/>
            <person name="Spormann A.M."/>
            <person name="Op den Camp H."/>
            <person name="Overmann J."/>
            <person name="Amann R."/>
            <person name="Jetten M.S.M."/>
            <person name="Mascher T."/>
            <person name="Medema M.H."/>
            <person name="Devos D.P."/>
            <person name="Kaster A.-K."/>
            <person name="Ovreas L."/>
            <person name="Rohde M."/>
            <person name="Galperin M.Y."/>
            <person name="Jogler C."/>
        </authorList>
    </citation>
    <scope>NUCLEOTIDE SEQUENCE [LARGE SCALE GENOMIC DNA]</scope>
    <source>
        <strain evidence="2 3">Q31a</strain>
    </source>
</reference>
<dbReference type="RefSeq" id="WP_145082917.1">
    <property type="nucleotide sequence ID" value="NZ_CP036298.1"/>
</dbReference>
<name>A0A518GDJ4_9BACT</name>
<dbReference type="OrthoDB" id="289890at2"/>
<proteinExistence type="predicted"/>
<dbReference type="Pfam" id="PF12728">
    <property type="entry name" value="HTH_17"/>
    <property type="match status" value="1"/>
</dbReference>
<evidence type="ECO:0000313" key="3">
    <source>
        <dbReference type="Proteomes" id="UP000318017"/>
    </source>
</evidence>
<accession>A0A518GDJ4</accession>
<sequence length="63" mass="7087">MPASRRPPPLLVDSITAAATLAISPRKLWELAKRGDIPTVRIDRTVRYSIDDLRAYVDRQRAG</sequence>
<feature type="domain" description="Helix-turn-helix" evidence="1">
    <location>
        <begin position="17"/>
        <end position="61"/>
    </location>
</feature>
<gene>
    <name evidence="2" type="ORF">Q31a_50370</name>
</gene>
<dbReference type="EMBL" id="CP036298">
    <property type="protein sequence ID" value="QDV26661.1"/>
    <property type="molecule type" value="Genomic_DNA"/>
</dbReference>
<dbReference type="InterPro" id="IPR041657">
    <property type="entry name" value="HTH_17"/>
</dbReference>
<evidence type="ECO:0000313" key="2">
    <source>
        <dbReference type="EMBL" id="QDV26661.1"/>
    </source>
</evidence>
<dbReference type="AlphaFoldDB" id="A0A518GDJ4"/>
<protein>
    <submittedName>
        <fullName evidence="2">Helix-turn-helix domain protein</fullName>
    </submittedName>
</protein>
<evidence type="ECO:0000259" key="1">
    <source>
        <dbReference type="Pfam" id="PF12728"/>
    </source>
</evidence>
<dbReference type="KEGG" id="ahel:Q31a_50370"/>
<keyword evidence="3" id="KW-1185">Reference proteome</keyword>